<protein>
    <submittedName>
        <fullName evidence="1">Uncharacterized protein</fullName>
    </submittedName>
</protein>
<evidence type="ECO:0000313" key="1">
    <source>
        <dbReference type="EMBL" id="CAB5217080.1"/>
    </source>
</evidence>
<reference evidence="1" key="1">
    <citation type="submission" date="2020-05" db="EMBL/GenBank/DDBJ databases">
        <authorList>
            <person name="Chiriac C."/>
            <person name="Salcher M."/>
            <person name="Ghai R."/>
            <person name="Kavagutti S V."/>
        </authorList>
    </citation>
    <scope>NUCLEOTIDE SEQUENCE</scope>
</reference>
<sequence>MATITLDDTATIADIDEALAHLRAVPNEDRGAAWRAYTDAVLELRKKKDPTLPAFSEGTI</sequence>
<proteinExistence type="predicted"/>
<organism evidence="1">
    <name type="scientific">uncultured Caudovirales phage</name>
    <dbReference type="NCBI Taxonomy" id="2100421"/>
    <lineage>
        <taxon>Viruses</taxon>
        <taxon>Duplodnaviria</taxon>
        <taxon>Heunggongvirae</taxon>
        <taxon>Uroviricota</taxon>
        <taxon>Caudoviricetes</taxon>
        <taxon>Peduoviridae</taxon>
        <taxon>Maltschvirus</taxon>
        <taxon>Maltschvirus maltsch</taxon>
    </lineage>
</organism>
<name>A0A6J7WQG2_9CAUD</name>
<accession>A0A6J7WQG2</accession>
<dbReference type="EMBL" id="LR798244">
    <property type="protein sequence ID" value="CAB5217080.1"/>
    <property type="molecule type" value="Genomic_DNA"/>
</dbReference>
<gene>
    <name evidence="1" type="ORF">UFOVP199_49</name>
</gene>